<evidence type="ECO:0000313" key="7">
    <source>
        <dbReference type="Proteomes" id="UP000276133"/>
    </source>
</evidence>
<evidence type="ECO:0000256" key="2">
    <source>
        <dbReference type="ARBA" id="ARBA00022553"/>
    </source>
</evidence>
<dbReference type="Pfam" id="PF00620">
    <property type="entry name" value="RhoGAP"/>
    <property type="match status" value="1"/>
</dbReference>
<dbReference type="Pfam" id="PF03114">
    <property type="entry name" value="BAR"/>
    <property type="match status" value="1"/>
</dbReference>
<dbReference type="SUPFAM" id="SSF103657">
    <property type="entry name" value="BAR/IMD domain-like"/>
    <property type="match status" value="1"/>
</dbReference>
<keyword evidence="1" id="KW-0343">GTPase activation</keyword>
<dbReference type="PANTHER" id="PTHR14130:SF14">
    <property type="entry name" value="RHO GTPASE-ACTIVATING PROTEIN 92B"/>
    <property type="match status" value="1"/>
</dbReference>
<dbReference type="GO" id="GO:0005737">
    <property type="term" value="C:cytoplasm"/>
    <property type="evidence" value="ECO:0007669"/>
    <property type="project" value="InterPro"/>
</dbReference>
<feature type="compositionally biased region" description="Polar residues" evidence="4">
    <location>
        <begin position="611"/>
        <end position="632"/>
    </location>
</feature>
<dbReference type="InterPro" id="IPR047165">
    <property type="entry name" value="RHG17/44/SH3BP1-like"/>
</dbReference>
<dbReference type="GO" id="GO:0007165">
    <property type="term" value="P:signal transduction"/>
    <property type="evidence" value="ECO:0007669"/>
    <property type="project" value="InterPro"/>
</dbReference>
<gene>
    <name evidence="6" type="ORF">BpHYR1_022085</name>
</gene>
<evidence type="ECO:0000256" key="3">
    <source>
        <dbReference type="SAM" id="Coils"/>
    </source>
</evidence>
<feature type="compositionally biased region" description="Basic and acidic residues" evidence="4">
    <location>
        <begin position="841"/>
        <end position="858"/>
    </location>
</feature>
<reference evidence="6 7" key="1">
    <citation type="journal article" date="2018" name="Sci. Rep.">
        <title>Genomic signatures of local adaptation to the degree of environmental predictability in rotifers.</title>
        <authorList>
            <person name="Franch-Gras L."/>
            <person name="Hahn C."/>
            <person name="Garcia-Roger E.M."/>
            <person name="Carmona M.J."/>
            <person name="Serra M."/>
            <person name="Gomez A."/>
        </authorList>
    </citation>
    <scope>NUCLEOTIDE SEQUENCE [LARGE SCALE GENOMIC DNA]</scope>
    <source>
        <strain evidence="6">HYR1</strain>
    </source>
</reference>
<dbReference type="PANTHER" id="PTHR14130">
    <property type="entry name" value="3BP-1 RELATED RHOGAP"/>
    <property type="match status" value="1"/>
</dbReference>
<dbReference type="SUPFAM" id="SSF48350">
    <property type="entry name" value="GTPase activation domain, GAP"/>
    <property type="match status" value="1"/>
</dbReference>
<dbReference type="Proteomes" id="UP000276133">
    <property type="component" value="Unassembled WGS sequence"/>
</dbReference>
<evidence type="ECO:0000256" key="1">
    <source>
        <dbReference type="ARBA" id="ARBA00022468"/>
    </source>
</evidence>
<dbReference type="Gene3D" id="1.20.1270.60">
    <property type="entry name" value="Arfaptin homology (AH) domain/BAR domain"/>
    <property type="match status" value="1"/>
</dbReference>
<name>A0A3M7SVN5_BRAPC</name>
<evidence type="ECO:0000313" key="6">
    <source>
        <dbReference type="EMBL" id="RNA39658.1"/>
    </source>
</evidence>
<feature type="region of interest" description="Disordered" evidence="4">
    <location>
        <begin position="597"/>
        <end position="683"/>
    </location>
</feature>
<dbReference type="GO" id="GO:0035020">
    <property type="term" value="P:regulation of Rac protein signal transduction"/>
    <property type="evidence" value="ECO:0007669"/>
    <property type="project" value="TreeGrafter"/>
</dbReference>
<keyword evidence="7" id="KW-1185">Reference proteome</keyword>
<dbReference type="GO" id="GO:0005096">
    <property type="term" value="F:GTPase activator activity"/>
    <property type="evidence" value="ECO:0007669"/>
    <property type="project" value="UniProtKB-KW"/>
</dbReference>
<keyword evidence="3" id="KW-0175">Coiled coil</keyword>
<proteinExistence type="predicted"/>
<feature type="region of interest" description="Disordered" evidence="4">
    <location>
        <begin position="841"/>
        <end position="864"/>
    </location>
</feature>
<dbReference type="InterPro" id="IPR000198">
    <property type="entry name" value="RhoGAP_dom"/>
</dbReference>
<dbReference type="EMBL" id="REGN01000719">
    <property type="protein sequence ID" value="RNA39658.1"/>
    <property type="molecule type" value="Genomic_DNA"/>
</dbReference>
<dbReference type="STRING" id="10195.A0A3M7SVN5"/>
<dbReference type="SMART" id="SM00324">
    <property type="entry name" value="RhoGAP"/>
    <property type="match status" value="1"/>
</dbReference>
<dbReference type="InterPro" id="IPR008936">
    <property type="entry name" value="Rho_GTPase_activation_prot"/>
</dbReference>
<dbReference type="InterPro" id="IPR004148">
    <property type="entry name" value="BAR_dom"/>
</dbReference>
<protein>
    <submittedName>
        <fullName evidence="6">Rho GTPase-activating 44-like isoform X3</fullName>
    </submittedName>
</protein>
<organism evidence="6 7">
    <name type="scientific">Brachionus plicatilis</name>
    <name type="common">Marine rotifer</name>
    <name type="synonym">Brachionus muelleri</name>
    <dbReference type="NCBI Taxonomy" id="10195"/>
    <lineage>
        <taxon>Eukaryota</taxon>
        <taxon>Metazoa</taxon>
        <taxon>Spiralia</taxon>
        <taxon>Gnathifera</taxon>
        <taxon>Rotifera</taxon>
        <taxon>Eurotatoria</taxon>
        <taxon>Monogononta</taxon>
        <taxon>Pseudotrocha</taxon>
        <taxon>Ploima</taxon>
        <taxon>Brachionidae</taxon>
        <taxon>Brachionus</taxon>
    </lineage>
</organism>
<sequence>MSHIRGFFKKITKETASYDALAKQPIVDAENKLYLFRDATSLSISALDSYQKSMIKTIDLHLGEKFLECKELFRKFESRGDLLTPNFSHVLGSILGKINEMHFSMHHEVVELVSNIEKNVIKPLKDYQEKIGVVRENRKELKDAYDKIDQYRSSLEKAKRDVDNAQRTNNQTSRMGSTEYSKRMNDLYRLEDKVTRIEKELDDANASANEKYDKYTEGLFKRVAEECDLSNFYLDYLKAQRRYHKQALKRIDSLIPDVKDSLKNYNKKPVFGCSLSDYVNMTNSQTSVSPVIRKLIEGMCRQDVFNEEGIFRVAGSRIKMNCILYAINAGYLEYLDTNNDYDVHCLAGVLKQYIRELPDSILCNDLQDEWINSINTPMPNKLEAFKNTLQKLPKANYENLRYLIKFLAKIVENSEKTKMTTTNMGICFGVSLLSSSKSLNSSNSISNLSSQTSGQESSKSIDMTTATNVFDFLLTNHFELFPGEINFLTGANLNNRQSFVQHSVKISNIQGGEQPNYEPRTNHHSNNVSYNSEQNSSHSNRYSVMINDSFNSMHEPQINSPYTKPAHNSMASPSPSSSSSNITNINRHIKNNSMDIKFMDHDPSHKMFPSLASQQANSNSTISLDSGSSSPKLRSKKQAPAPPKTDAQPISQVSPIETVNEEQMESPLSTSVVSTSSANNPNLSTSKCLINNSETSISSSASTSSNIITKLSITNENGNENQLAPTFPARSSSFKISENHSIEKPSQPPPQVPARVHLYQQTELKPPPIGFLVDVPDSSNQSIVQGNLKGDSVKNKENINAQVQTSVLSADAGNNLFAKPPKPTLPRRMGNSIASYLSKFEKKAEEETSDEKQGDRSSSEITSL</sequence>
<dbReference type="GO" id="GO:0032956">
    <property type="term" value="P:regulation of actin cytoskeleton organization"/>
    <property type="evidence" value="ECO:0007669"/>
    <property type="project" value="TreeGrafter"/>
</dbReference>
<feature type="region of interest" description="Disordered" evidence="4">
    <location>
        <begin position="555"/>
        <end position="584"/>
    </location>
</feature>
<evidence type="ECO:0000259" key="5">
    <source>
        <dbReference type="PROSITE" id="PS50238"/>
    </source>
</evidence>
<feature type="coiled-coil region" evidence="3">
    <location>
        <begin position="124"/>
        <end position="207"/>
    </location>
</feature>
<dbReference type="AlphaFoldDB" id="A0A3M7SVN5"/>
<dbReference type="PROSITE" id="PS50238">
    <property type="entry name" value="RHOGAP"/>
    <property type="match status" value="1"/>
</dbReference>
<feature type="compositionally biased region" description="Polar residues" evidence="4">
    <location>
        <begin position="648"/>
        <end position="657"/>
    </location>
</feature>
<accession>A0A3M7SVN5</accession>
<evidence type="ECO:0000256" key="4">
    <source>
        <dbReference type="SAM" id="MobiDB-lite"/>
    </source>
</evidence>
<dbReference type="Gene3D" id="1.10.555.10">
    <property type="entry name" value="Rho GTPase activation protein"/>
    <property type="match status" value="1"/>
</dbReference>
<dbReference type="InterPro" id="IPR027267">
    <property type="entry name" value="AH/BAR_dom_sf"/>
</dbReference>
<keyword evidence="2" id="KW-0597">Phosphoprotein</keyword>
<feature type="domain" description="Rho-GAP" evidence="5">
    <location>
        <begin position="273"/>
        <end position="481"/>
    </location>
</feature>
<dbReference type="OrthoDB" id="19923at2759"/>
<comment type="caution">
    <text evidence="6">The sequence shown here is derived from an EMBL/GenBank/DDBJ whole genome shotgun (WGS) entry which is preliminary data.</text>
</comment>